<dbReference type="RefSeq" id="WP_203809871.1">
    <property type="nucleotide sequence ID" value="NZ_BAAAQE010000094.1"/>
</dbReference>
<name>A0ABQ3XT70_9ACTN</name>
<protein>
    <submittedName>
        <fullName evidence="3">Uncharacterized protein</fullName>
    </submittedName>
</protein>
<feature type="region of interest" description="Disordered" evidence="1">
    <location>
        <begin position="1"/>
        <end position="20"/>
    </location>
</feature>
<comment type="caution">
    <text evidence="3">The sequence shown here is derived from an EMBL/GenBank/DDBJ whole genome shotgun (WGS) entry which is preliminary data.</text>
</comment>
<organism evidence="3 4">
    <name type="scientific">Actinoplanes couchii</name>
    <dbReference type="NCBI Taxonomy" id="403638"/>
    <lineage>
        <taxon>Bacteria</taxon>
        <taxon>Bacillati</taxon>
        <taxon>Actinomycetota</taxon>
        <taxon>Actinomycetes</taxon>
        <taxon>Micromonosporales</taxon>
        <taxon>Micromonosporaceae</taxon>
        <taxon>Actinoplanes</taxon>
    </lineage>
</organism>
<keyword evidence="2" id="KW-0812">Transmembrane</keyword>
<feature type="transmembrane region" description="Helical" evidence="2">
    <location>
        <begin position="60"/>
        <end position="78"/>
    </location>
</feature>
<feature type="transmembrane region" description="Helical" evidence="2">
    <location>
        <begin position="124"/>
        <end position="142"/>
    </location>
</feature>
<keyword evidence="2" id="KW-0472">Membrane</keyword>
<evidence type="ECO:0000313" key="3">
    <source>
        <dbReference type="EMBL" id="GID61670.1"/>
    </source>
</evidence>
<gene>
    <name evidence="3" type="ORF">Aco03nite_100740</name>
</gene>
<feature type="transmembrane region" description="Helical" evidence="2">
    <location>
        <begin position="98"/>
        <end position="118"/>
    </location>
</feature>
<feature type="compositionally biased region" description="Basic and acidic residues" evidence="1">
    <location>
        <begin position="8"/>
        <end position="20"/>
    </location>
</feature>
<evidence type="ECO:0000256" key="2">
    <source>
        <dbReference type="SAM" id="Phobius"/>
    </source>
</evidence>
<keyword evidence="4" id="KW-1185">Reference proteome</keyword>
<proteinExistence type="predicted"/>
<feature type="transmembrane region" description="Helical" evidence="2">
    <location>
        <begin position="29"/>
        <end position="48"/>
    </location>
</feature>
<dbReference type="EMBL" id="BOMG01000133">
    <property type="protein sequence ID" value="GID61670.1"/>
    <property type="molecule type" value="Genomic_DNA"/>
</dbReference>
<keyword evidence="2" id="KW-1133">Transmembrane helix</keyword>
<sequence length="154" mass="16396">MSATPTPEEARQALDGYDQQRKDSATASGYSTGYWIGAGVVVAAFGVFTDFNPTWAGAGSTWFSMVLLMVVVLAGTRWGSALLGRRVQVRRPPTGRRWLLALLGAALALVAMLALAALDLPHSSAVVGVVFGLLLAIGGPWWQRRTLAREAARL</sequence>
<dbReference type="InterPro" id="IPR036259">
    <property type="entry name" value="MFS_trans_sf"/>
</dbReference>
<evidence type="ECO:0000256" key="1">
    <source>
        <dbReference type="SAM" id="MobiDB-lite"/>
    </source>
</evidence>
<evidence type="ECO:0000313" key="4">
    <source>
        <dbReference type="Proteomes" id="UP000612282"/>
    </source>
</evidence>
<dbReference type="SUPFAM" id="SSF103473">
    <property type="entry name" value="MFS general substrate transporter"/>
    <property type="match status" value="1"/>
</dbReference>
<reference evidence="3 4" key="1">
    <citation type="submission" date="2021-01" db="EMBL/GenBank/DDBJ databases">
        <title>Whole genome shotgun sequence of Actinoplanes couchii NBRC 106145.</title>
        <authorList>
            <person name="Komaki H."/>
            <person name="Tamura T."/>
        </authorList>
    </citation>
    <scope>NUCLEOTIDE SEQUENCE [LARGE SCALE GENOMIC DNA]</scope>
    <source>
        <strain evidence="3 4">NBRC 106145</strain>
    </source>
</reference>
<accession>A0ABQ3XT70</accession>
<dbReference type="Proteomes" id="UP000612282">
    <property type="component" value="Unassembled WGS sequence"/>
</dbReference>